<keyword evidence="7" id="KW-1185">Reference proteome</keyword>
<evidence type="ECO:0000256" key="4">
    <source>
        <dbReference type="ARBA" id="ARBA00023163"/>
    </source>
</evidence>
<dbReference type="Gene3D" id="1.10.10.10">
    <property type="entry name" value="Winged helix-like DNA-binding domain superfamily/Winged helix DNA-binding domain"/>
    <property type="match status" value="1"/>
</dbReference>
<dbReference type="SUPFAM" id="SSF46785">
    <property type="entry name" value="Winged helix' DNA-binding domain"/>
    <property type="match status" value="1"/>
</dbReference>
<proteinExistence type="inferred from homology"/>
<dbReference type="Pfam" id="PF00126">
    <property type="entry name" value="HTH_1"/>
    <property type="match status" value="1"/>
</dbReference>
<dbReference type="InterPro" id="IPR036390">
    <property type="entry name" value="WH_DNA-bd_sf"/>
</dbReference>
<keyword evidence="3" id="KW-0238">DNA-binding</keyword>
<evidence type="ECO:0000256" key="1">
    <source>
        <dbReference type="ARBA" id="ARBA00009437"/>
    </source>
</evidence>
<gene>
    <name evidence="6" type="ORF">ACFFR3_36535</name>
</gene>
<comment type="caution">
    <text evidence="6">The sequence shown here is derived from an EMBL/GenBank/DDBJ whole genome shotgun (WGS) entry which is preliminary data.</text>
</comment>
<evidence type="ECO:0000256" key="3">
    <source>
        <dbReference type="ARBA" id="ARBA00023125"/>
    </source>
</evidence>
<keyword evidence="4" id="KW-0804">Transcription</keyword>
<dbReference type="EMBL" id="JBHMCF010000040">
    <property type="protein sequence ID" value="MFB9475030.1"/>
    <property type="molecule type" value="Genomic_DNA"/>
</dbReference>
<dbReference type="RefSeq" id="WP_345393298.1">
    <property type="nucleotide sequence ID" value="NZ_BAAAXS010000001.1"/>
</dbReference>
<reference evidence="6 7" key="1">
    <citation type="submission" date="2024-09" db="EMBL/GenBank/DDBJ databases">
        <authorList>
            <person name="Sun Q."/>
            <person name="Mori K."/>
        </authorList>
    </citation>
    <scope>NUCLEOTIDE SEQUENCE [LARGE SCALE GENOMIC DNA]</scope>
    <source>
        <strain evidence="6 7">JCM 3324</strain>
    </source>
</reference>
<dbReference type="InterPro" id="IPR000847">
    <property type="entry name" value="LysR_HTH_N"/>
</dbReference>
<dbReference type="PANTHER" id="PTHR30346">
    <property type="entry name" value="TRANSCRIPTIONAL DUAL REGULATOR HCAR-RELATED"/>
    <property type="match status" value="1"/>
</dbReference>
<organism evidence="6 7">
    <name type="scientific">Nonomuraea salmonea</name>
    <dbReference type="NCBI Taxonomy" id="46181"/>
    <lineage>
        <taxon>Bacteria</taxon>
        <taxon>Bacillati</taxon>
        <taxon>Actinomycetota</taxon>
        <taxon>Actinomycetes</taxon>
        <taxon>Streptosporangiales</taxon>
        <taxon>Streptosporangiaceae</taxon>
        <taxon>Nonomuraea</taxon>
    </lineage>
</organism>
<sequence length="299" mass="30973">MAEFTVPALRVVHAVVGTGSFTAAAELLGYTQSAISRQVAAAESAAGTPLFVRKARGVEATRAGEAVARRAAAVLAELDALGRELAALADPLAEQVTLGAFPTATWSLIPKAMAALSAEHPALAVELHEASSPALLRQMRAGGVDVAVIAVGQGLPDYDLHDLHTERLTTGGMGIVAVPKNHRLAGRSRVSVEDLSGEPWIVGTGPRGDPQFGAWPTLREPRIVHRIRDWNARLGFVAAGLGIATVPRIAVSGLPAEIAAVEVDDPAYSGRITLTVTRSEPSPGQRVVVAALRAAAASV</sequence>
<protein>
    <submittedName>
        <fullName evidence="6">LysR family transcriptional regulator</fullName>
    </submittedName>
</protein>
<dbReference type="SUPFAM" id="SSF53850">
    <property type="entry name" value="Periplasmic binding protein-like II"/>
    <property type="match status" value="1"/>
</dbReference>
<dbReference type="PROSITE" id="PS50931">
    <property type="entry name" value="HTH_LYSR"/>
    <property type="match status" value="1"/>
</dbReference>
<feature type="domain" description="HTH lysR-type" evidence="5">
    <location>
        <begin position="4"/>
        <end position="61"/>
    </location>
</feature>
<dbReference type="Pfam" id="PF03466">
    <property type="entry name" value="LysR_substrate"/>
    <property type="match status" value="1"/>
</dbReference>
<accession>A0ABV5NXJ0</accession>
<evidence type="ECO:0000256" key="2">
    <source>
        <dbReference type="ARBA" id="ARBA00023015"/>
    </source>
</evidence>
<dbReference type="PANTHER" id="PTHR30346:SF29">
    <property type="entry name" value="LYSR SUBSTRATE-BINDING"/>
    <property type="match status" value="1"/>
</dbReference>
<dbReference type="InterPro" id="IPR005119">
    <property type="entry name" value="LysR_subst-bd"/>
</dbReference>
<dbReference type="Proteomes" id="UP001589568">
    <property type="component" value="Unassembled WGS sequence"/>
</dbReference>
<evidence type="ECO:0000313" key="6">
    <source>
        <dbReference type="EMBL" id="MFB9475030.1"/>
    </source>
</evidence>
<name>A0ABV5NXJ0_9ACTN</name>
<dbReference type="InterPro" id="IPR036388">
    <property type="entry name" value="WH-like_DNA-bd_sf"/>
</dbReference>
<dbReference type="Gene3D" id="3.40.190.10">
    <property type="entry name" value="Periplasmic binding protein-like II"/>
    <property type="match status" value="2"/>
</dbReference>
<dbReference type="PRINTS" id="PR00039">
    <property type="entry name" value="HTHLYSR"/>
</dbReference>
<evidence type="ECO:0000259" key="5">
    <source>
        <dbReference type="PROSITE" id="PS50931"/>
    </source>
</evidence>
<comment type="similarity">
    <text evidence="1">Belongs to the LysR transcriptional regulatory family.</text>
</comment>
<keyword evidence="2" id="KW-0805">Transcription regulation</keyword>
<evidence type="ECO:0000313" key="7">
    <source>
        <dbReference type="Proteomes" id="UP001589568"/>
    </source>
</evidence>